<dbReference type="PANTHER" id="PTHR37947">
    <property type="entry name" value="BLL2462 PROTEIN"/>
    <property type="match status" value="1"/>
</dbReference>
<accession>A0ABS8BX17</accession>
<keyword evidence="3" id="KW-1185">Reference proteome</keyword>
<reference evidence="2" key="1">
    <citation type="submission" date="2021-10" db="EMBL/GenBank/DDBJ databases">
        <title>Loktanella gaetbuli sp. nov., isolated from a tidal flat.</title>
        <authorList>
            <person name="Park S."/>
            <person name="Yoon J.-H."/>
        </authorList>
    </citation>
    <scope>NUCLEOTIDE SEQUENCE</scope>
    <source>
        <strain evidence="2">TSTF-M6</strain>
    </source>
</reference>
<comment type="caution">
    <text evidence="2">The sequence shown here is derived from an EMBL/GenBank/DDBJ whole genome shotgun (WGS) entry which is preliminary data.</text>
</comment>
<name>A0ABS8BX17_9RHOB</name>
<proteinExistence type="predicted"/>
<organism evidence="2 3">
    <name type="scientific">Loktanella gaetbuli</name>
    <dbReference type="NCBI Taxonomy" id="2881335"/>
    <lineage>
        <taxon>Bacteria</taxon>
        <taxon>Pseudomonadati</taxon>
        <taxon>Pseudomonadota</taxon>
        <taxon>Alphaproteobacteria</taxon>
        <taxon>Rhodobacterales</taxon>
        <taxon>Roseobacteraceae</taxon>
        <taxon>Loktanella</taxon>
    </lineage>
</organism>
<dbReference type="Proteomes" id="UP001138961">
    <property type="component" value="Unassembled WGS sequence"/>
</dbReference>
<keyword evidence="1" id="KW-0472">Membrane</keyword>
<dbReference type="EMBL" id="JAJATZ010000005">
    <property type="protein sequence ID" value="MCB5199986.1"/>
    <property type="molecule type" value="Genomic_DNA"/>
</dbReference>
<dbReference type="SUPFAM" id="SSF52317">
    <property type="entry name" value="Class I glutamine amidotransferase-like"/>
    <property type="match status" value="1"/>
</dbReference>
<dbReference type="InterPro" id="IPR029062">
    <property type="entry name" value="Class_I_gatase-like"/>
</dbReference>
<dbReference type="PANTHER" id="PTHR37947:SF1">
    <property type="entry name" value="BLL2462 PROTEIN"/>
    <property type="match status" value="1"/>
</dbReference>
<keyword evidence="1" id="KW-0812">Transmembrane</keyword>
<dbReference type="CDD" id="cd03143">
    <property type="entry name" value="A4_beta-galactosidase_middle_domain"/>
    <property type="match status" value="1"/>
</dbReference>
<keyword evidence="1" id="KW-1133">Transmembrane helix</keyword>
<protein>
    <recommendedName>
        <fullName evidence="4">Glutamine amidotransferase</fullName>
    </recommendedName>
</protein>
<evidence type="ECO:0000313" key="2">
    <source>
        <dbReference type="EMBL" id="MCB5199986.1"/>
    </source>
</evidence>
<feature type="transmembrane region" description="Helical" evidence="1">
    <location>
        <begin position="12"/>
        <end position="31"/>
    </location>
</feature>
<sequence>MMQSVVLDPLLPMVAIYGVGALVLAAVLLAVWRRLPGWWLRGLAGLALLGALLNPALSQEDRVPLADIVMLVVDESASQRISDRPDQTAAAIANVQAEIAGMENTELRIVTVGDGEGDAGTQAMTALAEALAEEPQGRIAGILMITDGRVHDLDRTPPLPAPLHALVTGQPDDWDRRLVVANAPAFAILGEPVTLTVRIEDQGAAPQGVVSVPLNISIDGGAPLPFEVPIGRDIELPVNLPHGGMNVLQFQTPTVDGELTDRNNAAVVQINGVRDRLRVLLVSGEPHAGERTWRNLLKADASVDLVHFTILRPPEKQDGVPVDELSLIAFPTRELFMEKIADFDLIVFDRYRRRGILPSLYLENIANYVREGGAVLVSSGPEYGSVDSIFRSPLQTVLPGAPTARVFEEGYVPQVTDLGDRHPVTAGLEAMSPGTDSDGPGWGRWFRLVDTTVPEGAEVLMTGLDDRPLLTLDRIGEGRVALLASDQSWLWDRGYEGGGPQAELLRRLAHWMMKEPELEEESLWVEPSGQTMRIIRRTLEDTPGDVVVTGPDGSEVTLTLDEVSPGRFETLWDAPETGLYRLTDGTLDTVIALGPAAPREFEQTIATGDVLDETISATNGGTVLVSDGDIDIRSVRVGRPAAGRGWLGITPREAYRTADISIAPILPAWAFLILAALLVIGAWLLEGRGTKRRKT</sequence>
<dbReference type="Gene3D" id="3.40.50.880">
    <property type="match status" value="1"/>
</dbReference>
<evidence type="ECO:0000256" key="1">
    <source>
        <dbReference type="SAM" id="Phobius"/>
    </source>
</evidence>
<feature type="transmembrane region" description="Helical" evidence="1">
    <location>
        <begin position="38"/>
        <end position="57"/>
    </location>
</feature>
<gene>
    <name evidence="2" type="ORF">LGQ03_12120</name>
</gene>
<evidence type="ECO:0000313" key="3">
    <source>
        <dbReference type="Proteomes" id="UP001138961"/>
    </source>
</evidence>
<feature type="transmembrane region" description="Helical" evidence="1">
    <location>
        <begin position="666"/>
        <end position="685"/>
    </location>
</feature>
<evidence type="ECO:0008006" key="4">
    <source>
        <dbReference type="Google" id="ProtNLM"/>
    </source>
</evidence>